<dbReference type="InterPro" id="IPR050160">
    <property type="entry name" value="MHC/Immunoglobulin"/>
</dbReference>
<evidence type="ECO:0000256" key="9">
    <source>
        <dbReference type="ARBA" id="ARBA00023319"/>
    </source>
</evidence>
<reference evidence="11" key="3">
    <citation type="submission" date="2025-09" db="UniProtKB">
        <authorList>
            <consortium name="Ensembl"/>
        </authorList>
    </citation>
    <scope>IDENTIFICATION</scope>
</reference>
<evidence type="ECO:0000256" key="3">
    <source>
        <dbReference type="ARBA" id="ARBA00022475"/>
    </source>
</evidence>
<dbReference type="Pfam" id="PF07686">
    <property type="entry name" value="V-set"/>
    <property type="match status" value="1"/>
</dbReference>
<keyword evidence="12" id="KW-1185">Reference proteome</keyword>
<accession>H9GTZ4</accession>
<sequence length="252" mass="27236">MWRGMRLDFSPPSEGPAAWVLTMLWVSFLTLFAYCSGTLGQYVVSQPPSASVSLGENGQITCSGNKIGGKYVQWYQQKPGKAPVLIVYGSILGSLSILDRFSGTNSGNTATLSISRAQAEDEADYYCQVWDSNTAVFGGGTSLLVLGQPIVHPSVSVFPPSQEEIKSKNKATLVCLMDGFYPRAIQVEWKANDGTISAGVETSTPVKQGDKYVASSYLALTRSEWEANKDYTCKVTHESKTIEKVVSPSSCS</sequence>
<dbReference type="FunFam" id="2.60.40.10:FF:000620">
    <property type="entry name" value="Immunoglobulin lambda locus"/>
    <property type="match status" value="1"/>
</dbReference>
<evidence type="ECO:0000256" key="5">
    <source>
        <dbReference type="ARBA" id="ARBA00022729"/>
    </source>
</evidence>
<dbReference type="GO" id="GO:0005576">
    <property type="term" value="C:extracellular region"/>
    <property type="evidence" value="ECO:0007669"/>
    <property type="project" value="UniProtKB-SubCell"/>
</dbReference>
<dbReference type="GO" id="GO:0002376">
    <property type="term" value="P:immune system process"/>
    <property type="evidence" value="ECO:0007669"/>
    <property type="project" value="UniProtKB-KW"/>
</dbReference>
<evidence type="ECO:0000256" key="2">
    <source>
        <dbReference type="ARBA" id="ARBA00004613"/>
    </source>
</evidence>
<dbReference type="STRING" id="28377.ENSACAP00000020398"/>
<evidence type="ECO:0000313" key="11">
    <source>
        <dbReference type="Ensembl" id="ENSACAP00000020398.2"/>
    </source>
</evidence>
<dbReference type="InterPro" id="IPR003006">
    <property type="entry name" value="Ig/MHC_CS"/>
</dbReference>
<dbReference type="SMART" id="SM00409">
    <property type="entry name" value="IG"/>
    <property type="match status" value="2"/>
</dbReference>
<dbReference type="GO" id="GO:0005886">
    <property type="term" value="C:plasma membrane"/>
    <property type="evidence" value="ECO:0007669"/>
    <property type="project" value="UniProtKB-SubCell"/>
</dbReference>
<reference evidence="11" key="2">
    <citation type="submission" date="2025-08" db="UniProtKB">
        <authorList>
            <consortium name="Ensembl"/>
        </authorList>
    </citation>
    <scope>IDENTIFICATION</scope>
</reference>
<evidence type="ECO:0000256" key="7">
    <source>
        <dbReference type="ARBA" id="ARBA00023136"/>
    </source>
</evidence>
<protein>
    <recommendedName>
        <fullName evidence="10">Ig-like domain-containing protein</fullName>
    </recommendedName>
</protein>
<dbReference type="PANTHER" id="PTHR19944">
    <property type="entry name" value="MHC CLASS II-RELATED"/>
    <property type="match status" value="1"/>
</dbReference>
<dbReference type="PANTHER" id="PTHR19944:SF98">
    <property type="entry name" value="IG-LIKE DOMAIN-CONTAINING PROTEIN"/>
    <property type="match status" value="1"/>
</dbReference>
<reference evidence="11" key="1">
    <citation type="submission" date="2009-12" db="EMBL/GenBank/DDBJ databases">
        <title>The Genome Sequence of Anolis carolinensis (Green Anole Lizard).</title>
        <authorList>
            <consortium name="The Genome Sequencing Platform"/>
            <person name="Di Palma F."/>
            <person name="Alfoldi J."/>
            <person name="Heiman D."/>
            <person name="Young S."/>
            <person name="Grabherr M."/>
            <person name="Johnson J."/>
            <person name="Lander E.S."/>
            <person name="Lindblad-Toh K."/>
        </authorList>
    </citation>
    <scope>NUCLEOTIDE SEQUENCE [LARGE SCALE GENOMIC DNA]</scope>
    <source>
        <strain evidence="11">JBL SC #1</strain>
    </source>
</reference>
<dbReference type="SMART" id="SM00407">
    <property type="entry name" value="IGc1"/>
    <property type="match status" value="1"/>
</dbReference>
<evidence type="ECO:0000259" key="10">
    <source>
        <dbReference type="PROSITE" id="PS50835"/>
    </source>
</evidence>
<dbReference type="HOGENOM" id="CLU_077975_3_1_1"/>
<keyword evidence="5" id="KW-0732">Signal</keyword>
<keyword evidence="4" id="KW-0964">Secreted</keyword>
<keyword evidence="6" id="KW-0391">Immunity</keyword>
<comment type="subcellular location">
    <subcellularLocation>
        <location evidence="1">Cell membrane</location>
    </subcellularLocation>
    <subcellularLocation>
        <location evidence="2">Secreted</location>
    </subcellularLocation>
</comment>
<feature type="domain" description="Ig-like" evidence="10">
    <location>
        <begin position="41"/>
        <end position="129"/>
    </location>
</feature>
<dbReference type="Gene3D" id="2.60.40.10">
    <property type="entry name" value="Immunoglobulins"/>
    <property type="match status" value="2"/>
</dbReference>
<dbReference type="InterPro" id="IPR013783">
    <property type="entry name" value="Ig-like_fold"/>
</dbReference>
<dbReference type="GeneTree" id="ENSGT00940000161517"/>
<dbReference type="Proteomes" id="UP000001646">
    <property type="component" value="Unplaced"/>
</dbReference>
<dbReference type="PROSITE" id="PS50835">
    <property type="entry name" value="IG_LIKE"/>
    <property type="match status" value="2"/>
</dbReference>
<keyword evidence="8" id="KW-1015">Disulfide bond</keyword>
<dbReference type="AlphaFoldDB" id="H9GTZ4"/>
<dbReference type="SMART" id="SM00406">
    <property type="entry name" value="IGv"/>
    <property type="match status" value="1"/>
</dbReference>
<name>H9GTZ4_ANOCA</name>
<dbReference type="Ensembl" id="ENSACAT00000024602.2">
    <property type="protein sequence ID" value="ENSACAP00000020398.2"/>
    <property type="gene ID" value="ENSACAG00000024242.2"/>
</dbReference>
<dbReference type="PROSITE" id="PS00290">
    <property type="entry name" value="IG_MHC"/>
    <property type="match status" value="1"/>
</dbReference>
<feature type="domain" description="Ig-like" evidence="10">
    <location>
        <begin position="153"/>
        <end position="247"/>
    </location>
</feature>
<dbReference type="eggNOG" id="ENOG502RYIN">
    <property type="taxonomic scope" value="Eukaryota"/>
</dbReference>
<dbReference type="InterPro" id="IPR007110">
    <property type="entry name" value="Ig-like_dom"/>
</dbReference>
<evidence type="ECO:0000256" key="1">
    <source>
        <dbReference type="ARBA" id="ARBA00004236"/>
    </source>
</evidence>
<dbReference type="FunFam" id="2.60.40.10:FF:000283">
    <property type="entry name" value="Immunoglobulin kappa constant"/>
    <property type="match status" value="1"/>
</dbReference>
<dbReference type="InterPro" id="IPR013106">
    <property type="entry name" value="Ig_V-set"/>
</dbReference>
<evidence type="ECO:0000256" key="8">
    <source>
        <dbReference type="ARBA" id="ARBA00023157"/>
    </source>
</evidence>
<keyword evidence="9" id="KW-0393">Immunoglobulin domain</keyword>
<proteinExistence type="predicted"/>
<keyword evidence="7" id="KW-0472">Membrane</keyword>
<organism evidence="11 12">
    <name type="scientific">Anolis carolinensis</name>
    <name type="common">Green anole</name>
    <name type="synonym">American chameleon</name>
    <dbReference type="NCBI Taxonomy" id="28377"/>
    <lineage>
        <taxon>Eukaryota</taxon>
        <taxon>Metazoa</taxon>
        <taxon>Chordata</taxon>
        <taxon>Craniata</taxon>
        <taxon>Vertebrata</taxon>
        <taxon>Euteleostomi</taxon>
        <taxon>Lepidosauria</taxon>
        <taxon>Squamata</taxon>
        <taxon>Bifurcata</taxon>
        <taxon>Unidentata</taxon>
        <taxon>Episquamata</taxon>
        <taxon>Toxicofera</taxon>
        <taxon>Iguania</taxon>
        <taxon>Dactyloidae</taxon>
        <taxon>Anolis</taxon>
    </lineage>
</organism>
<dbReference type="InterPro" id="IPR003597">
    <property type="entry name" value="Ig_C1-set"/>
</dbReference>
<dbReference type="InterPro" id="IPR003599">
    <property type="entry name" value="Ig_sub"/>
</dbReference>
<dbReference type="CDD" id="cd07699">
    <property type="entry name" value="IgC1_L"/>
    <property type="match status" value="1"/>
</dbReference>
<evidence type="ECO:0000256" key="4">
    <source>
        <dbReference type="ARBA" id="ARBA00022525"/>
    </source>
</evidence>
<dbReference type="SUPFAM" id="SSF48726">
    <property type="entry name" value="Immunoglobulin"/>
    <property type="match status" value="2"/>
</dbReference>
<dbReference type="Bgee" id="ENSACAG00000024242">
    <property type="expression patterns" value="Expressed in adrenal gland and 9 other cell types or tissues"/>
</dbReference>
<dbReference type="Pfam" id="PF07654">
    <property type="entry name" value="C1-set"/>
    <property type="match status" value="1"/>
</dbReference>
<dbReference type="InterPro" id="IPR036179">
    <property type="entry name" value="Ig-like_dom_sf"/>
</dbReference>
<evidence type="ECO:0000256" key="6">
    <source>
        <dbReference type="ARBA" id="ARBA00022859"/>
    </source>
</evidence>
<keyword evidence="3" id="KW-1003">Cell membrane</keyword>
<evidence type="ECO:0000313" key="12">
    <source>
        <dbReference type="Proteomes" id="UP000001646"/>
    </source>
</evidence>